<evidence type="ECO:0000256" key="7">
    <source>
        <dbReference type="ARBA" id="ARBA00023157"/>
    </source>
</evidence>
<dbReference type="PANTHER" id="PTHR45713">
    <property type="entry name" value="FTP DOMAIN-CONTAINING PROTEIN"/>
    <property type="match status" value="1"/>
</dbReference>
<dbReference type="Gene3D" id="2.60.120.260">
    <property type="entry name" value="Galactose-binding domain-like"/>
    <property type="match status" value="1"/>
</dbReference>
<keyword evidence="7" id="KW-1015">Disulfide bond</keyword>
<evidence type="ECO:0000313" key="11">
    <source>
        <dbReference type="Proteomes" id="UP000694569"/>
    </source>
</evidence>
<reference evidence="10" key="1">
    <citation type="submission" date="2025-08" db="UniProtKB">
        <authorList>
            <consortium name="Ensembl"/>
        </authorList>
    </citation>
    <scope>IDENTIFICATION</scope>
</reference>
<sequence length="164" mass="18617">MRAWLLLVVSLYGLSMVRAVCFLLPNDQNVALHRPACQSSLYANAGPKRAVDGNKDSDYGKGSCSHTLYDFPAWWRVDLAERYKISMVKVVNRADCCRERLAGAEVWIGDSDDYQKNVLCGKILDTTSPCVRWRCLAFRKKTELSASEMLCNRLHRLPAQIKNM</sequence>
<dbReference type="OrthoDB" id="547680at2759"/>
<dbReference type="PANTHER" id="PTHR45713:SF6">
    <property type="entry name" value="F5_8 TYPE C DOMAIN-CONTAINING PROTEIN"/>
    <property type="match status" value="1"/>
</dbReference>
<feature type="domain" description="Fucolectin tachylectin-4 pentraxin-1" evidence="9">
    <location>
        <begin position="27"/>
        <end position="158"/>
    </location>
</feature>
<name>A0A8C5N3H1_9ANUR</name>
<dbReference type="SUPFAM" id="SSF49785">
    <property type="entry name" value="Galactose-binding domain-like"/>
    <property type="match status" value="1"/>
</dbReference>
<evidence type="ECO:0000256" key="3">
    <source>
        <dbReference type="ARBA" id="ARBA00011233"/>
    </source>
</evidence>
<comment type="function">
    <text evidence="1">Acts as a defensive agent. Recognizes blood group fucosylated oligosaccharides including A, B, H and Lewis B-type antigens. Does not recognize Lewis A antigen and has low affinity for monovalent haptens.</text>
</comment>
<comment type="subunit">
    <text evidence="3">Homotrimer.</text>
</comment>
<evidence type="ECO:0000259" key="9">
    <source>
        <dbReference type="SMART" id="SM00607"/>
    </source>
</evidence>
<dbReference type="GeneTree" id="ENSGT01060000248575"/>
<accession>A0A8C5N3H1</accession>
<keyword evidence="5" id="KW-0430">Lectin</keyword>
<feature type="signal peptide" evidence="8">
    <location>
        <begin position="1"/>
        <end position="19"/>
    </location>
</feature>
<dbReference type="InterPro" id="IPR008979">
    <property type="entry name" value="Galactose-bd-like_sf"/>
</dbReference>
<keyword evidence="8" id="KW-0732">Signal</keyword>
<comment type="similarity">
    <text evidence="2">Belongs to the fucolectin family.</text>
</comment>
<dbReference type="GO" id="GO:0001868">
    <property type="term" value="P:regulation of complement activation, lectin pathway"/>
    <property type="evidence" value="ECO:0007669"/>
    <property type="project" value="UniProtKB-ARBA"/>
</dbReference>
<keyword evidence="4" id="KW-0479">Metal-binding</keyword>
<keyword evidence="6" id="KW-0106">Calcium</keyword>
<evidence type="ECO:0000256" key="5">
    <source>
        <dbReference type="ARBA" id="ARBA00022734"/>
    </source>
</evidence>
<dbReference type="Pfam" id="PF22633">
    <property type="entry name" value="F5_F8_type_C_2"/>
    <property type="match status" value="1"/>
</dbReference>
<dbReference type="GO" id="GO:0010185">
    <property type="term" value="P:regulation of cellular defense response"/>
    <property type="evidence" value="ECO:0007669"/>
    <property type="project" value="UniProtKB-ARBA"/>
</dbReference>
<evidence type="ECO:0000256" key="1">
    <source>
        <dbReference type="ARBA" id="ARBA00002219"/>
    </source>
</evidence>
<dbReference type="AlphaFoldDB" id="A0A8C5N3H1"/>
<dbReference type="InterPro" id="IPR006585">
    <property type="entry name" value="FTP1"/>
</dbReference>
<dbReference type="GO" id="GO:0046872">
    <property type="term" value="F:metal ion binding"/>
    <property type="evidence" value="ECO:0007669"/>
    <property type="project" value="UniProtKB-KW"/>
</dbReference>
<evidence type="ECO:0000256" key="8">
    <source>
        <dbReference type="SAM" id="SignalP"/>
    </source>
</evidence>
<evidence type="ECO:0000256" key="6">
    <source>
        <dbReference type="ARBA" id="ARBA00022837"/>
    </source>
</evidence>
<dbReference type="Ensembl" id="ENSLLET00000021912.1">
    <property type="protein sequence ID" value="ENSLLEP00000021096.1"/>
    <property type="gene ID" value="ENSLLEG00000013358.1"/>
</dbReference>
<feature type="chain" id="PRO_5034064379" description="Fucolectin tachylectin-4 pentraxin-1 domain-containing protein" evidence="8">
    <location>
        <begin position="20"/>
        <end position="164"/>
    </location>
</feature>
<dbReference type="InterPro" id="IPR051941">
    <property type="entry name" value="BG_Antigen-Binding_Lectin"/>
</dbReference>
<evidence type="ECO:0000256" key="4">
    <source>
        <dbReference type="ARBA" id="ARBA00022723"/>
    </source>
</evidence>
<protein>
    <recommendedName>
        <fullName evidence="9">Fucolectin tachylectin-4 pentraxin-1 domain-containing protein</fullName>
    </recommendedName>
</protein>
<keyword evidence="11" id="KW-1185">Reference proteome</keyword>
<organism evidence="10 11">
    <name type="scientific">Leptobrachium leishanense</name>
    <name type="common">Leishan spiny toad</name>
    <dbReference type="NCBI Taxonomy" id="445787"/>
    <lineage>
        <taxon>Eukaryota</taxon>
        <taxon>Metazoa</taxon>
        <taxon>Chordata</taxon>
        <taxon>Craniata</taxon>
        <taxon>Vertebrata</taxon>
        <taxon>Euteleostomi</taxon>
        <taxon>Amphibia</taxon>
        <taxon>Batrachia</taxon>
        <taxon>Anura</taxon>
        <taxon>Pelobatoidea</taxon>
        <taxon>Megophryidae</taxon>
        <taxon>Leptobrachium</taxon>
    </lineage>
</organism>
<dbReference type="GO" id="GO:0042806">
    <property type="term" value="F:fucose binding"/>
    <property type="evidence" value="ECO:0007669"/>
    <property type="project" value="UniProtKB-ARBA"/>
</dbReference>
<dbReference type="SMART" id="SM00607">
    <property type="entry name" value="FTP"/>
    <property type="match status" value="1"/>
</dbReference>
<dbReference type="Proteomes" id="UP000694569">
    <property type="component" value="Unplaced"/>
</dbReference>
<reference evidence="10" key="2">
    <citation type="submission" date="2025-09" db="UniProtKB">
        <authorList>
            <consortium name="Ensembl"/>
        </authorList>
    </citation>
    <scope>IDENTIFICATION</scope>
</reference>
<proteinExistence type="inferred from homology"/>
<evidence type="ECO:0000313" key="10">
    <source>
        <dbReference type="Ensembl" id="ENSLLEP00000021096.1"/>
    </source>
</evidence>
<evidence type="ECO:0000256" key="2">
    <source>
        <dbReference type="ARBA" id="ARBA00010147"/>
    </source>
</evidence>